<feature type="signal peptide" evidence="2">
    <location>
        <begin position="1"/>
        <end position="26"/>
    </location>
</feature>
<dbReference type="Proteomes" id="UP000002482">
    <property type="component" value="Chromosome"/>
</dbReference>
<dbReference type="GeneID" id="34236099"/>
<evidence type="ECO:0000313" key="3">
    <source>
        <dbReference type="EMBL" id="ADX44428.1"/>
    </source>
</evidence>
<evidence type="ECO:0000313" key="4">
    <source>
        <dbReference type="Proteomes" id="UP000002482"/>
    </source>
</evidence>
<dbReference type="OrthoDB" id="8911869at2"/>
<protein>
    <submittedName>
        <fullName evidence="3">Uncharacterized protein</fullName>
    </submittedName>
</protein>
<feature type="chain" id="PRO_5003254966" evidence="2">
    <location>
        <begin position="27"/>
        <end position="187"/>
    </location>
</feature>
<feature type="compositionally biased region" description="Pro residues" evidence="1">
    <location>
        <begin position="140"/>
        <end position="156"/>
    </location>
</feature>
<keyword evidence="4" id="KW-1185">Reference proteome</keyword>
<evidence type="ECO:0000256" key="1">
    <source>
        <dbReference type="SAM" id="MobiDB-lite"/>
    </source>
</evidence>
<dbReference type="EMBL" id="CP002521">
    <property type="protein sequence ID" value="ADX44428.1"/>
    <property type="molecule type" value="Genomic_DNA"/>
</dbReference>
<proteinExistence type="predicted"/>
<dbReference type="PROSITE" id="PS51257">
    <property type="entry name" value="PROKAR_LIPOPROTEIN"/>
    <property type="match status" value="1"/>
</dbReference>
<dbReference type="KEGG" id="aaa:Acav_0505"/>
<feature type="compositionally biased region" description="Pro residues" evidence="1">
    <location>
        <begin position="166"/>
        <end position="187"/>
    </location>
</feature>
<accession>F0Q5C9</accession>
<name>F0Q5C9_PARA1</name>
<dbReference type="HOGENOM" id="CLU_1444768_0_0_4"/>
<sequence>MPNRFAIAPRILSAACLIAACAAAQAAPADAAGARERYQQDRQACMSGATAQSRDTCLKEAGAALQAARSGQLDSQDAAANGYSRNALQRCEVFKTPVDRDACVARVRSGTQDGSVAGGGILMEATTQVPATLQPGAGAMPPPPGGAAGAMPPPGRPHPHGKPHPHPMPAPMPQPMTQPAPQPMPQQ</sequence>
<dbReference type="RefSeq" id="WP_013592996.1">
    <property type="nucleotide sequence ID" value="NC_015138.1"/>
</dbReference>
<evidence type="ECO:0000256" key="2">
    <source>
        <dbReference type="SAM" id="SignalP"/>
    </source>
</evidence>
<reference evidence="3" key="1">
    <citation type="submission" date="2011-02" db="EMBL/GenBank/DDBJ databases">
        <title>Complete sequence of Acidovorax avenae subsp. avenae ATCC 19860.</title>
        <authorList>
            <consortium name="US DOE Joint Genome Institute"/>
            <person name="Lucas S."/>
            <person name="Copeland A."/>
            <person name="Lapidus A."/>
            <person name="Cheng J.-F."/>
            <person name="Goodwin L."/>
            <person name="Pitluck S."/>
            <person name="Chertkov O."/>
            <person name="Held B."/>
            <person name="Detter J.C."/>
            <person name="Han C."/>
            <person name="Tapia R."/>
            <person name="Land M."/>
            <person name="Hauser L."/>
            <person name="Kyrpides N."/>
            <person name="Ivanova N."/>
            <person name="Ovchinnikova G."/>
            <person name="Pagani I."/>
            <person name="Gordon S."/>
            <person name="Woyke T."/>
        </authorList>
    </citation>
    <scope>NUCLEOTIDE SEQUENCE</scope>
    <source>
        <strain evidence="3">ATCC 19860</strain>
    </source>
</reference>
<keyword evidence="2" id="KW-0732">Signal</keyword>
<gene>
    <name evidence="3" type="ordered locus">Acav_0505</name>
</gene>
<organism evidence="3 4">
    <name type="scientific">Paracidovorax avenae (strain ATCC 19860 / DSM 7227 / CCUG 15838 / JCM 20985 / LMG 2117 / NCPPB 1011)</name>
    <name type="common">Acidovorax avenae</name>
    <dbReference type="NCBI Taxonomy" id="643561"/>
    <lineage>
        <taxon>Bacteria</taxon>
        <taxon>Pseudomonadati</taxon>
        <taxon>Pseudomonadota</taxon>
        <taxon>Betaproteobacteria</taxon>
        <taxon>Burkholderiales</taxon>
        <taxon>Comamonadaceae</taxon>
        <taxon>Paracidovorax</taxon>
    </lineage>
</organism>
<dbReference type="AlphaFoldDB" id="F0Q5C9"/>
<feature type="region of interest" description="Disordered" evidence="1">
    <location>
        <begin position="132"/>
        <end position="187"/>
    </location>
</feature>